<gene>
    <name evidence="3" type="ORF">A2934_03075</name>
</gene>
<comment type="caution">
    <text evidence="3">The sequence shown here is derived from an EMBL/GenBank/DDBJ whole genome shotgun (WGS) entry which is preliminary data.</text>
</comment>
<reference evidence="3 4" key="1">
    <citation type="journal article" date="2016" name="Nat. Commun.">
        <title>Thousands of microbial genomes shed light on interconnected biogeochemical processes in an aquifer system.</title>
        <authorList>
            <person name="Anantharaman K."/>
            <person name="Brown C.T."/>
            <person name="Hug L.A."/>
            <person name="Sharon I."/>
            <person name="Castelle C.J."/>
            <person name="Probst A.J."/>
            <person name="Thomas B.C."/>
            <person name="Singh A."/>
            <person name="Wilkins M.J."/>
            <person name="Karaoz U."/>
            <person name="Brodie E.L."/>
            <person name="Williams K.H."/>
            <person name="Hubbard S.S."/>
            <person name="Banfield J.F."/>
        </authorList>
    </citation>
    <scope>NUCLEOTIDE SEQUENCE [LARGE SCALE GENOMIC DNA]</scope>
</reference>
<sequence length="323" mass="35965">MELSHTSNEDNNEDMSGSVESQKKEPDYWKWVAFGFIALFVFTQFFEVTIRLRYGFGEKGKAQVVQGQGGGDLKDSFLPRDGVRLPVQWGDIGKKMVEAGVIDREKLEAVYEARGGLDEDVRKLLESTDIEDLVMNEENSAVLLNFLWAFGLSNKNRILEEGPMTDARYGGDASRFASTGGWPLAKGNVMDHFSAHAFVTLTPAEQERVERVSQNIYRPCCGNSTYFPDCNHGMAMLGLLELLASRGASEEEMYRIALQVNSYWFPDTYRTIAKYFEKRGVELSALDPKEVLGSAYSSGQGYQQILKEVEPPKVQSGGGGCGI</sequence>
<feature type="region of interest" description="Disordered" evidence="1">
    <location>
        <begin position="1"/>
        <end position="20"/>
    </location>
</feature>
<dbReference type="EMBL" id="MHQO01000013">
    <property type="protein sequence ID" value="OHA07253.1"/>
    <property type="molecule type" value="Genomic_DNA"/>
</dbReference>
<evidence type="ECO:0000256" key="1">
    <source>
        <dbReference type="SAM" id="MobiDB-lite"/>
    </source>
</evidence>
<accession>A0A1G2L6H3</accession>
<feature type="transmembrane region" description="Helical" evidence="2">
    <location>
        <begin position="28"/>
        <end position="46"/>
    </location>
</feature>
<protein>
    <submittedName>
        <fullName evidence="3">Uncharacterized protein</fullName>
    </submittedName>
</protein>
<keyword evidence="2" id="KW-0812">Transmembrane</keyword>
<keyword evidence="2" id="KW-1133">Transmembrane helix</keyword>
<proteinExistence type="predicted"/>
<evidence type="ECO:0000313" key="3">
    <source>
        <dbReference type="EMBL" id="OHA07253.1"/>
    </source>
</evidence>
<evidence type="ECO:0000313" key="4">
    <source>
        <dbReference type="Proteomes" id="UP000177982"/>
    </source>
</evidence>
<evidence type="ECO:0000256" key="2">
    <source>
        <dbReference type="SAM" id="Phobius"/>
    </source>
</evidence>
<organism evidence="3 4">
    <name type="scientific">Candidatus Sungbacteria bacterium RIFCSPLOWO2_01_FULL_47_10</name>
    <dbReference type="NCBI Taxonomy" id="1802276"/>
    <lineage>
        <taxon>Bacteria</taxon>
        <taxon>Candidatus Sungiibacteriota</taxon>
    </lineage>
</organism>
<dbReference type="Proteomes" id="UP000177982">
    <property type="component" value="Unassembled WGS sequence"/>
</dbReference>
<dbReference type="AlphaFoldDB" id="A0A1G2L6H3"/>
<keyword evidence="2" id="KW-0472">Membrane</keyword>
<name>A0A1G2L6H3_9BACT</name>